<feature type="non-terminal residue" evidence="2">
    <location>
        <position position="1"/>
    </location>
</feature>
<evidence type="ECO:0000256" key="1">
    <source>
        <dbReference type="SAM" id="MobiDB-lite"/>
    </source>
</evidence>
<evidence type="ECO:0000313" key="2">
    <source>
        <dbReference type="EMBL" id="KAB0396941.1"/>
    </source>
</evidence>
<proteinExistence type="predicted"/>
<comment type="caution">
    <text evidence="2">The sequence shown here is derived from an EMBL/GenBank/DDBJ whole genome shotgun (WGS) entry which is preliminary data.</text>
</comment>
<organism evidence="2 3">
    <name type="scientific">Balaenoptera physalus</name>
    <name type="common">Fin whale</name>
    <name type="synonym">Balaena physalus</name>
    <dbReference type="NCBI Taxonomy" id="9770"/>
    <lineage>
        <taxon>Eukaryota</taxon>
        <taxon>Metazoa</taxon>
        <taxon>Chordata</taxon>
        <taxon>Craniata</taxon>
        <taxon>Vertebrata</taxon>
        <taxon>Euteleostomi</taxon>
        <taxon>Mammalia</taxon>
        <taxon>Eutheria</taxon>
        <taxon>Laurasiatheria</taxon>
        <taxon>Artiodactyla</taxon>
        <taxon>Whippomorpha</taxon>
        <taxon>Cetacea</taxon>
        <taxon>Mysticeti</taxon>
        <taxon>Balaenopteridae</taxon>
        <taxon>Balaenoptera</taxon>
    </lineage>
</organism>
<dbReference type="EMBL" id="SGJD01002062">
    <property type="protein sequence ID" value="KAB0396941.1"/>
    <property type="molecule type" value="Genomic_DNA"/>
</dbReference>
<dbReference type="AlphaFoldDB" id="A0A643C9R4"/>
<protein>
    <submittedName>
        <fullName evidence="2">Uncharacterized protein</fullName>
    </submittedName>
</protein>
<sequence length="139" mass="15026">VELVPRGHREGKESELPVRGVNSSNNKDLISVPGPWRGLLVPGAKKALKMSTTMNILIIINDIKGKLGPQEKNHLELEASWQSSHPWTGQAAPASSSEDNLMSIWWPGGRALSCRSAISLTTLSMSGGLRLDMDEADLS</sequence>
<dbReference type="Proteomes" id="UP000437017">
    <property type="component" value="Unassembled WGS sequence"/>
</dbReference>
<feature type="compositionally biased region" description="Basic and acidic residues" evidence="1">
    <location>
        <begin position="1"/>
        <end position="16"/>
    </location>
</feature>
<name>A0A643C9R4_BALPH</name>
<reference evidence="2 3" key="1">
    <citation type="journal article" date="2019" name="PLoS ONE">
        <title>Genomic analyses reveal an absence of contemporary introgressive admixture between fin whales and blue whales, despite known hybrids.</title>
        <authorList>
            <person name="Westbury M.V."/>
            <person name="Petersen B."/>
            <person name="Lorenzen E.D."/>
        </authorList>
    </citation>
    <scope>NUCLEOTIDE SEQUENCE [LARGE SCALE GENOMIC DNA]</scope>
    <source>
        <strain evidence="2">FinWhale-01</strain>
    </source>
</reference>
<feature type="region of interest" description="Disordered" evidence="1">
    <location>
        <begin position="1"/>
        <end position="29"/>
    </location>
</feature>
<keyword evidence="3" id="KW-1185">Reference proteome</keyword>
<accession>A0A643C9R4</accession>
<evidence type="ECO:0000313" key="3">
    <source>
        <dbReference type="Proteomes" id="UP000437017"/>
    </source>
</evidence>
<feature type="non-terminal residue" evidence="2">
    <location>
        <position position="139"/>
    </location>
</feature>
<gene>
    <name evidence="2" type="ORF">E2I00_009856</name>
</gene>